<gene>
    <name evidence="2" type="ORF">ACFPUY_40665</name>
</gene>
<dbReference type="RefSeq" id="WP_219551869.1">
    <property type="nucleotide sequence ID" value="NZ_JAHKRN010000082.1"/>
</dbReference>
<sequence>MISVNGDVDAGGGLGFSDPAADLDQRAGIDPDDELVQEADRHPARRSGMNRANARLVLGPEAGHSCVSLAA</sequence>
<organism evidence="2 3">
    <name type="scientific">Nonomuraea harbinensis</name>
    <dbReference type="NCBI Taxonomy" id="1286938"/>
    <lineage>
        <taxon>Bacteria</taxon>
        <taxon>Bacillati</taxon>
        <taxon>Actinomycetota</taxon>
        <taxon>Actinomycetes</taxon>
        <taxon>Streptosporangiales</taxon>
        <taxon>Streptosporangiaceae</taxon>
        <taxon>Nonomuraea</taxon>
    </lineage>
</organism>
<keyword evidence="3" id="KW-1185">Reference proteome</keyword>
<dbReference type="EMBL" id="JBHSNW010000033">
    <property type="protein sequence ID" value="MFC5821436.1"/>
    <property type="molecule type" value="Genomic_DNA"/>
</dbReference>
<evidence type="ECO:0000256" key="1">
    <source>
        <dbReference type="SAM" id="MobiDB-lite"/>
    </source>
</evidence>
<dbReference type="Proteomes" id="UP001596096">
    <property type="component" value="Unassembled WGS sequence"/>
</dbReference>
<protein>
    <submittedName>
        <fullName evidence="2">Uncharacterized protein</fullName>
    </submittedName>
</protein>
<name>A0ABW1C9L6_9ACTN</name>
<evidence type="ECO:0000313" key="2">
    <source>
        <dbReference type="EMBL" id="MFC5821436.1"/>
    </source>
</evidence>
<feature type="region of interest" description="Disordered" evidence="1">
    <location>
        <begin position="1"/>
        <end position="51"/>
    </location>
</feature>
<accession>A0ABW1C9L6</accession>
<comment type="caution">
    <text evidence="2">The sequence shown here is derived from an EMBL/GenBank/DDBJ whole genome shotgun (WGS) entry which is preliminary data.</text>
</comment>
<evidence type="ECO:0000313" key="3">
    <source>
        <dbReference type="Proteomes" id="UP001596096"/>
    </source>
</evidence>
<proteinExistence type="predicted"/>
<reference evidence="3" key="1">
    <citation type="journal article" date="2019" name="Int. J. Syst. Evol. Microbiol.">
        <title>The Global Catalogue of Microorganisms (GCM) 10K type strain sequencing project: providing services to taxonomists for standard genome sequencing and annotation.</title>
        <authorList>
            <consortium name="The Broad Institute Genomics Platform"/>
            <consortium name="The Broad Institute Genome Sequencing Center for Infectious Disease"/>
            <person name="Wu L."/>
            <person name="Ma J."/>
        </authorList>
    </citation>
    <scope>NUCLEOTIDE SEQUENCE [LARGE SCALE GENOMIC DNA]</scope>
    <source>
        <strain evidence="3">CGMCC 4.7106</strain>
    </source>
</reference>